<accession>N6V4C0</accession>
<reference evidence="5 6" key="1">
    <citation type="journal article" date="2012" name="BMC Genomics">
        <title>Genomic basis of broad host range and environmental adaptability of Rhizobium tropici CIAT 899 and Rhizobium sp. PRF 81 which are used in inoculants for common bean (Phaseolus vulgaris L.).</title>
        <authorList>
            <person name="Ormeno-Orrillo E."/>
            <person name="Menna P."/>
            <person name="Almeida L.G."/>
            <person name="Ollero F.J."/>
            <person name="Nicolas M.F."/>
            <person name="Pains Rodrigues E."/>
            <person name="Shigueyoshi Nakatani A."/>
            <person name="Silva Batista J.S."/>
            <person name="Oliveira Chueire L.M."/>
            <person name="Souza R.C."/>
            <person name="Ribeiro Vasconcelos A.T."/>
            <person name="Megias M."/>
            <person name="Hungria M."/>
            <person name="Martinez-Romero E."/>
        </authorList>
    </citation>
    <scope>NUCLEOTIDE SEQUENCE [LARGE SCALE GENOMIC DNA]</scope>
    <source>
        <strain evidence="5 6">PRF 81</strain>
    </source>
</reference>
<keyword evidence="2 4" id="KW-1133">Transmembrane helix</keyword>
<evidence type="ECO:0000313" key="5">
    <source>
        <dbReference type="EMBL" id="ENN88725.1"/>
    </source>
</evidence>
<dbReference type="PANTHER" id="PTHR23523">
    <property type="match status" value="1"/>
</dbReference>
<proteinExistence type="predicted"/>
<gene>
    <name evidence="5" type="ORF">RHSP_43149</name>
</gene>
<name>N6V4C0_9HYPH</name>
<dbReference type="AlphaFoldDB" id="N6V4C0"/>
<feature type="transmembrane region" description="Helical" evidence="4">
    <location>
        <begin position="73"/>
        <end position="92"/>
    </location>
</feature>
<evidence type="ECO:0000256" key="4">
    <source>
        <dbReference type="SAM" id="Phobius"/>
    </source>
</evidence>
<dbReference type="CDD" id="cd17339">
    <property type="entry name" value="MFS_NIMT_CynX_like"/>
    <property type="match status" value="1"/>
</dbReference>
<feature type="transmembrane region" description="Helical" evidence="4">
    <location>
        <begin position="33"/>
        <end position="53"/>
    </location>
</feature>
<dbReference type="PATRIC" id="fig|363754.4.peg.1294"/>
<evidence type="ECO:0000256" key="1">
    <source>
        <dbReference type="ARBA" id="ARBA00022692"/>
    </source>
</evidence>
<dbReference type="OrthoDB" id="5317164at2"/>
<dbReference type="STRING" id="363754.RHSP_43149"/>
<protein>
    <submittedName>
        <fullName evidence="5">Major facilitator superfamily MFS 1</fullName>
    </submittedName>
</protein>
<dbReference type="Proteomes" id="UP000012429">
    <property type="component" value="Unassembled WGS sequence"/>
</dbReference>
<feature type="transmembrane region" description="Helical" evidence="4">
    <location>
        <begin position="234"/>
        <end position="256"/>
    </location>
</feature>
<feature type="transmembrane region" description="Helical" evidence="4">
    <location>
        <begin position="104"/>
        <end position="121"/>
    </location>
</feature>
<comment type="caution">
    <text evidence="5">The sequence shown here is derived from an EMBL/GenBank/DDBJ whole genome shotgun (WGS) entry which is preliminary data.</text>
</comment>
<feature type="transmembrane region" description="Helical" evidence="4">
    <location>
        <begin position="194"/>
        <end position="213"/>
    </location>
</feature>
<dbReference type="GO" id="GO:0022857">
    <property type="term" value="F:transmembrane transporter activity"/>
    <property type="evidence" value="ECO:0007669"/>
    <property type="project" value="InterPro"/>
</dbReference>
<evidence type="ECO:0000313" key="6">
    <source>
        <dbReference type="Proteomes" id="UP000012429"/>
    </source>
</evidence>
<organism evidence="5 6">
    <name type="scientific">Rhizobium freirei PRF 81</name>
    <dbReference type="NCBI Taxonomy" id="363754"/>
    <lineage>
        <taxon>Bacteria</taxon>
        <taxon>Pseudomonadati</taxon>
        <taxon>Pseudomonadota</taxon>
        <taxon>Alphaproteobacteria</taxon>
        <taxon>Hyphomicrobiales</taxon>
        <taxon>Rhizobiaceae</taxon>
        <taxon>Rhizobium/Agrobacterium group</taxon>
        <taxon>Rhizobium</taxon>
    </lineage>
</organism>
<dbReference type="Pfam" id="PF07690">
    <property type="entry name" value="MFS_1"/>
    <property type="match status" value="1"/>
</dbReference>
<feature type="transmembrane region" description="Helical" evidence="4">
    <location>
        <begin position="387"/>
        <end position="408"/>
    </location>
</feature>
<keyword evidence="1 4" id="KW-0812">Transmembrane</keyword>
<feature type="transmembrane region" description="Helical" evidence="4">
    <location>
        <begin position="300"/>
        <end position="319"/>
    </location>
</feature>
<keyword evidence="3 4" id="KW-0472">Membrane</keyword>
<dbReference type="Gene3D" id="1.20.1250.20">
    <property type="entry name" value="MFS general substrate transporter like domains"/>
    <property type="match status" value="1"/>
</dbReference>
<dbReference type="RefSeq" id="WP_004110665.1">
    <property type="nucleotide sequence ID" value="NZ_AQHN01000013.1"/>
</dbReference>
<dbReference type="SUPFAM" id="SSF103473">
    <property type="entry name" value="MFS general substrate transporter"/>
    <property type="match status" value="1"/>
</dbReference>
<dbReference type="InterPro" id="IPR011701">
    <property type="entry name" value="MFS"/>
</dbReference>
<dbReference type="EMBL" id="AQHN01000013">
    <property type="protein sequence ID" value="ENN88725.1"/>
    <property type="molecule type" value="Genomic_DNA"/>
</dbReference>
<sequence length="436" mass="45116">MTMSSQNAASLDLIDAEADEIPPPQPHMGKSPIGRFVLGVSLVLIAFNLRPVFSSASALLPEIRTGLDLSASGTSILTTLPVVCLGLFSPLAPRLAQRLGTERVLLGVVLLLALGTALRGFSSVPMLFFGTALAGACIAIGNVLLPGVVKRDFPDKAALMTGCYTMALCAGAASAAGLTLPIEHALGGSLSGALAAWALPAVVVGLLWLPQVIGTRSQVRRSGFRVAGLWTDPIAWQVTLFMGLQSALAYCVFGWLVPILRERGLDGVTAGAIVSASVMVQAAACLVFPHIAVKGKDQRAINVILCAIAVVALLGLLFAPLWTVWFWAVLQGIGQGGLIAVAMTVIVLRSSDAHVAAHLSGMAQFVGYLLAAVGPLVVGMVHGWTGSFAWCSVLFVLLGLGAAINGWFAGRAIAVNAKTIETLVPSSETQTQAAVL</sequence>
<dbReference type="PANTHER" id="PTHR23523:SF2">
    <property type="entry name" value="2-NITROIMIDAZOLE TRANSPORTER"/>
    <property type="match status" value="1"/>
</dbReference>
<evidence type="ECO:0000256" key="2">
    <source>
        <dbReference type="ARBA" id="ARBA00022989"/>
    </source>
</evidence>
<dbReference type="InterPro" id="IPR052524">
    <property type="entry name" value="MFS_Cyanate_Porter"/>
</dbReference>
<feature type="transmembrane region" description="Helical" evidence="4">
    <location>
        <begin position="325"/>
        <end position="348"/>
    </location>
</feature>
<dbReference type="InterPro" id="IPR036259">
    <property type="entry name" value="MFS_trans_sf"/>
</dbReference>
<feature type="transmembrane region" description="Helical" evidence="4">
    <location>
        <begin position="355"/>
        <end position="381"/>
    </location>
</feature>
<feature type="transmembrane region" description="Helical" evidence="4">
    <location>
        <begin position="127"/>
        <end position="145"/>
    </location>
</feature>
<evidence type="ECO:0000256" key="3">
    <source>
        <dbReference type="ARBA" id="ARBA00023136"/>
    </source>
</evidence>
<keyword evidence="6" id="KW-1185">Reference proteome</keyword>
<feature type="transmembrane region" description="Helical" evidence="4">
    <location>
        <begin position="157"/>
        <end position="182"/>
    </location>
</feature>
<feature type="transmembrane region" description="Helical" evidence="4">
    <location>
        <begin position="268"/>
        <end position="288"/>
    </location>
</feature>